<reference evidence="2" key="1">
    <citation type="submission" date="2020-09" db="EMBL/GenBank/DDBJ databases">
        <title>Draft Genome Sequence of Paenibacillus sp. WST5.</title>
        <authorList>
            <person name="Bao Z."/>
        </authorList>
    </citation>
    <scope>NUCLEOTIDE SEQUENCE</scope>
    <source>
        <strain evidence="2">WST5</strain>
    </source>
</reference>
<evidence type="ECO:0000259" key="1">
    <source>
        <dbReference type="PROSITE" id="PS51186"/>
    </source>
</evidence>
<dbReference type="CDD" id="cd04301">
    <property type="entry name" value="NAT_SF"/>
    <property type="match status" value="1"/>
</dbReference>
<gene>
    <name evidence="2" type="ORF">ICC18_32435</name>
</gene>
<dbReference type="InterPro" id="IPR000182">
    <property type="entry name" value="GNAT_dom"/>
</dbReference>
<keyword evidence="3" id="KW-1185">Reference proteome</keyword>
<proteinExistence type="predicted"/>
<evidence type="ECO:0000313" key="2">
    <source>
        <dbReference type="EMBL" id="MBD0384738.1"/>
    </source>
</evidence>
<dbReference type="Pfam" id="PF00583">
    <property type="entry name" value="Acetyltransf_1"/>
    <property type="match status" value="1"/>
</dbReference>
<feature type="domain" description="N-acetyltransferase" evidence="1">
    <location>
        <begin position="8"/>
        <end position="145"/>
    </location>
</feature>
<dbReference type="GO" id="GO:0016747">
    <property type="term" value="F:acyltransferase activity, transferring groups other than amino-acyl groups"/>
    <property type="evidence" value="ECO:0007669"/>
    <property type="project" value="InterPro"/>
</dbReference>
<dbReference type="EMBL" id="JACVVD010000025">
    <property type="protein sequence ID" value="MBD0384738.1"/>
    <property type="molecule type" value="Genomic_DNA"/>
</dbReference>
<dbReference type="AlphaFoldDB" id="A0A926KWT1"/>
<dbReference type="SUPFAM" id="SSF55729">
    <property type="entry name" value="Acyl-CoA N-acyltransferases (Nat)"/>
    <property type="match status" value="1"/>
</dbReference>
<protein>
    <submittedName>
        <fullName evidence="2">GNAT family N-acetyltransferase</fullName>
    </submittedName>
</protein>
<name>A0A926KWT1_9BACL</name>
<dbReference type="Proteomes" id="UP000650466">
    <property type="component" value="Unassembled WGS sequence"/>
</dbReference>
<dbReference type="InterPro" id="IPR016181">
    <property type="entry name" value="Acyl_CoA_acyltransferase"/>
</dbReference>
<evidence type="ECO:0000313" key="3">
    <source>
        <dbReference type="Proteomes" id="UP000650466"/>
    </source>
</evidence>
<accession>A0A926KWT1</accession>
<dbReference type="RefSeq" id="WP_188178498.1">
    <property type="nucleotide sequence ID" value="NZ_JACVVD010000025.1"/>
</dbReference>
<dbReference type="PROSITE" id="PS51186">
    <property type="entry name" value="GNAT"/>
    <property type="match status" value="1"/>
</dbReference>
<dbReference type="Gene3D" id="3.40.630.30">
    <property type="match status" value="1"/>
</dbReference>
<comment type="caution">
    <text evidence="2">The sequence shown here is derived from an EMBL/GenBank/DDBJ whole genome shotgun (WGS) entry which is preliminary data.</text>
</comment>
<organism evidence="2 3">
    <name type="scientific">Paenibacillus sedimenti</name>
    <dbReference type="NCBI Taxonomy" id="2770274"/>
    <lineage>
        <taxon>Bacteria</taxon>
        <taxon>Bacillati</taxon>
        <taxon>Bacillota</taxon>
        <taxon>Bacilli</taxon>
        <taxon>Bacillales</taxon>
        <taxon>Paenibacillaceae</taxon>
        <taxon>Paenibacillus</taxon>
    </lineage>
</organism>
<sequence>MEKIKQVKILAPLNENDKEWLKDLWLSEWGGEIMVSKGKKHHFQDLDSVIAWVDDVRVGAATYRIGIHDCELMSINSTVEGLGIGSNLISTVEQKVKQSGINRIWLIISNDNLDALKFYQRRGYRITAVYPNAIDEARKLKPTIPKVGYYDIPIHDEIELEKLL</sequence>